<dbReference type="InterPro" id="IPR003462">
    <property type="entry name" value="ODC_Mu_crystall"/>
</dbReference>
<proteinExistence type="inferred from homology"/>
<keyword evidence="3" id="KW-0560">Oxidoreductase</keyword>
<dbReference type="EC" id="1.4.1.1" evidence="3"/>
<dbReference type="GO" id="GO:0000286">
    <property type="term" value="F:alanine dehydrogenase activity"/>
    <property type="evidence" value="ECO:0007669"/>
    <property type="project" value="UniProtKB-EC"/>
</dbReference>
<dbReference type="Gene3D" id="3.30.1780.10">
    <property type="entry name" value="ornithine cyclodeaminase, domain 1"/>
    <property type="match status" value="1"/>
</dbReference>
<reference evidence="3 4" key="1">
    <citation type="submission" date="2021-03" db="EMBL/GenBank/DDBJ databases">
        <title>Genomic Encyclopedia of Type Strains, Phase IV (KMG-IV): sequencing the most valuable type-strain genomes for metagenomic binning, comparative biology and taxonomic classification.</title>
        <authorList>
            <person name="Goeker M."/>
        </authorList>
    </citation>
    <scope>NUCLEOTIDE SEQUENCE [LARGE SCALE GENOMIC DNA]</scope>
    <source>
        <strain evidence="3 4">DSM 21600</strain>
    </source>
</reference>
<evidence type="ECO:0000256" key="1">
    <source>
        <dbReference type="ARBA" id="ARBA00008903"/>
    </source>
</evidence>
<name>A0ABS4E4D4_9HYPH</name>
<dbReference type="RefSeq" id="WP_209947959.1">
    <property type="nucleotide sequence ID" value="NZ_JAGGJU010000013.1"/>
</dbReference>
<sequence length="357" mass="38933">MPRQQFDTDYALISAQQLTDLQAHLDLRELHQVMKEAWIAIRSGQSIGGKAVLSLDGVDSWGASDQIGLHPLDGERLGWKLSCLYSVNERHGGVKVVGANAVNRAHGVARSCSTYLLLDKFSLRPVAILEASQLSAARTGTYASEVLRRFRRSERRLSVFIFGAGPVAQATIQSLDHVMHDSLTAVFVRSRSLETAKLVSHDLSGKLGLPIEAVEDNAMLARCEMVVTATNAAAPVFAEGQLHPGALTLHLGGDEVPETYLRRMLREGRVVCDSLHLVSKRNSQSLALYFSRMGRSLEEIGPLIGVRELVSPEPPDLAPDEPVCVTCVGLPMLDLFAAEATFSKYRRQLDAKAGGKR</sequence>
<dbReference type="PANTHER" id="PTHR13812:SF19">
    <property type="entry name" value="KETIMINE REDUCTASE MU-CRYSTALLIN"/>
    <property type="match status" value="1"/>
</dbReference>
<dbReference type="Gene3D" id="3.40.50.720">
    <property type="entry name" value="NAD(P)-binding Rossmann-like Domain"/>
    <property type="match status" value="1"/>
</dbReference>
<gene>
    <name evidence="3" type="ORF">J2Z17_004274</name>
</gene>
<comment type="caution">
    <text evidence="3">The sequence shown here is derived from an EMBL/GenBank/DDBJ whole genome shotgun (WGS) entry which is preliminary data.</text>
</comment>
<dbReference type="Proteomes" id="UP000759443">
    <property type="component" value="Unassembled WGS sequence"/>
</dbReference>
<dbReference type="Pfam" id="PF02423">
    <property type="entry name" value="OCD_Mu_crystall"/>
    <property type="match status" value="1"/>
</dbReference>
<evidence type="ECO:0000313" key="4">
    <source>
        <dbReference type="Proteomes" id="UP000759443"/>
    </source>
</evidence>
<evidence type="ECO:0000313" key="3">
    <source>
        <dbReference type="EMBL" id="MBP1852815.1"/>
    </source>
</evidence>
<keyword evidence="4" id="KW-1185">Reference proteome</keyword>
<dbReference type="SUPFAM" id="SSF51735">
    <property type="entry name" value="NAD(P)-binding Rossmann-fold domains"/>
    <property type="match status" value="1"/>
</dbReference>
<comment type="similarity">
    <text evidence="1">Belongs to the ornithine cyclodeaminase/mu-crystallin family.</text>
</comment>
<dbReference type="InterPro" id="IPR036291">
    <property type="entry name" value="NAD(P)-bd_dom_sf"/>
</dbReference>
<accession>A0ABS4E4D4</accession>
<dbReference type="InterPro" id="IPR023401">
    <property type="entry name" value="ODC_N"/>
</dbReference>
<dbReference type="PANTHER" id="PTHR13812">
    <property type="entry name" value="KETIMINE REDUCTASE MU-CRYSTALLIN"/>
    <property type="match status" value="1"/>
</dbReference>
<evidence type="ECO:0000256" key="2">
    <source>
        <dbReference type="ARBA" id="ARBA00023027"/>
    </source>
</evidence>
<protein>
    <submittedName>
        <fullName evidence="3">Alanine dehydrogenase</fullName>
        <ecNumber evidence="3">1.4.1.1</ecNumber>
    </submittedName>
</protein>
<organism evidence="3 4">
    <name type="scientific">Rhizobium halophytocola</name>
    <dbReference type="NCBI Taxonomy" id="735519"/>
    <lineage>
        <taxon>Bacteria</taxon>
        <taxon>Pseudomonadati</taxon>
        <taxon>Pseudomonadota</taxon>
        <taxon>Alphaproteobacteria</taxon>
        <taxon>Hyphomicrobiales</taxon>
        <taxon>Rhizobiaceae</taxon>
        <taxon>Rhizobium/Agrobacterium group</taxon>
        <taxon>Rhizobium</taxon>
    </lineage>
</organism>
<dbReference type="EMBL" id="JAGGJU010000013">
    <property type="protein sequence ID" value="MBP1852815.1"/>
    <property type="molecule type" value="Genomic_DNA"/>
</dbReference>
<keyword evidence="2" id="KW-0520">NAD</keyword>